<feature type="domain" description="Co-chaperone DjlA N-terminal" evidence="3">
    <location>
        <begin position="219"/>
        <end position="326"/>
    </location>
</feature>
<dbReference type="InterPro" id="IPR029024">
    <property type="entry name" value="TerB-like"/>
</dbReference>
<dbReference type="AlphaFoldDB" id="A0A1H7G2D1"/>
<feature type="transmembrane region" description="Helical" evidence="2">
    <location>
        <begin position="410"/>
        <end position="433"/>
    </location>
</feature>
<dbReference type="Gene3D" id="1.10.3680.10">
    <property type="entry name" value="TerB-like"/>
    <property type="match status" value="1"/>
</dbReference>
<dbReference type="InterPro" id="IPR007791">
    <property type="entry name" value="DjlA_N"/>
</dbReference>
<dbReference type="Proteomes" id="UP000182719">
    <property type="component" value="Unassembled WGS sequence"/>
</dbReference>
<keyword evidence="2" id="KW-0812">Transmembrane</keyword>
<evidence type="ECO:0000256" key="2">
    <source>
        <dbReference type="SAM" id="Phobius"/>
    </source>
</evidence>
<keyword evidence="2" id="KW-0472">Membrane</keyword>
<feature type="region of interest" description="Disordered" evidence="1">
    <location>
        <begin position="455"/>
        <end position="492"/>
    </location>
</feature>
<gene>
    <name evidence="4" type="ORF">SAMN05444354_101219</name>
</gene>
<evidence type="ECO:0000259" key="3">
    <source>
        <dbReference type="Pfam" id="PF05099"/>
    </source>
</evidence>
<reference evidence="5" key="1">
    <citation type="submission" date="2016-10" db="EMBL/GenBank/DDBJ databases">
        <authorList>
            <person name="Varghese N."/>
            <person name="Submissions S."/>
        </authorList>
    </citation>
    <scope>NUCLEOTIDE SEQUENCE [LARGE SCALE GENOMIC DNA]</scope>
    <source>
        <strain evidence="5">DSM 17044</strain>
    </source>
</reference>
<evidence type="ECO:0000313" key="4">
    <source>
        <dbReference type="EMBL" id="SEK29835.1"/>
    </source>
</evidence>
<evidence type="ECO:0000313" key="5">
    <source>
        <dbReference type="Proteomes" id="UP000182719"/>
    </source>
</evidence>
<accession>A0A1H7G2D1</accession>
<proteinExistence type="predicted"/>
<dbReference type="Pfam" id="PF05099">
    <property type="entry name" value="TerB"/>
    <property type="match status" value="1"/>
</dbReference>
<evidence type="ECO:0000256" key="1">
    <source>
        <dbReference type="SAM" id="MobiDB-lite"/>
    </source>
</evidence>
<dbReference type="SUPFAM" id="SSF158682">
    <property type="entry name" value="TerB-like"/>
    <property type="match status" value="1"/>
</dbReference>
<name>A0A1H7G2D1_STIAU</name>
<dbReference type="EMBL" id="FOAP01000001">
    <property type="protein sequence ID" value="SEK29835.1"/>
    <property type="molecule type" value="Genomic_DNA"/>
</dbReference>
<protein>
    <submittedName>
        <fullName evidence="4">Tellurite resistance protein TerB</fullName>
    </submittedName>
</protein>
<keyword evidence="5" id="KW-1185">Reference proteome</keyword>
<keyword evidence="2" id="KW-1133">Transmembrane helix</keyword>
<sequence length="492" mass="52765">MLTRGVARPRVKTVMDFGKAGWLSSIIEEAVAAHPPAPSPVPPGDRSGHARARAYLRQTLRVSGLLHGPVLEDRPAEAGAESPAETRLFLSLVRTLARMALDIASLTGAPAGPRREQLFLLFAVFSGELDVAEALDAKLGQKHEVPRRLHGKVESALARRALSLAGDPVYGLVLHNGALYLDAQLFGRQAIAYFARGRFRRAAAQRRTGLVAHQKALLVQVLAGLSAADHTPSYASRRAILRQVEGLMLPEAVASGLRGAVKKSFEHRLDVRARVAGVRGPDTRHFLLEQALLASLVDGQRSPGERRFIRELAEGLGVPEAELHRLELETVGFYASHRSVVDVFTAPATASLMGEDFILRTQAVLEKNFQALMQEARETGDLAVLLAKAVRGQKLTADERRRMREQLIDVAKVIPALAIFAAPGGLLLLLAVAKVLHINLLPSAFQALSATTLGPVEPGPEGTPVPGSHAQSLAGPQGEAPLEAPAQSRRCG</sequence>
<organism evidence="4 5">
    <name type="scientific">Stigmatella aurantiaca</name>
    <dbReference type="NCBI Taxonomy" id="41"/>
    <lineage>
        <taxon>Bacteria</taxon>
        <taxon>Pseudomonadati</taxon>
        <taxon>Myxococcota</taxon>
        <taxon>Myxococcia</taxon>
        <taxon>Myxococcales</taxon>
        <taxon>Cystobacterineae</taxon>
        <taxon>Archangiaceae</taxon>
        <taxon>Stigmatella</taxon>
    </lineage>
</organism>